<sequence length="104" mass="11538">MSKLRFEEYTQPLPLYLHRYTELEGDICSLRSDSLLKRPTPVTASVLDYGHGHIGIKPRHSEWLGSPCLRGSISTSTTMGCTRMESKVGMLKLGVSDPDGNDDV</sequence>
<evidence type="ECO:0000313" key="2">
    <source>
        <dbReference type="Proteomes" id="UP001346149"/>
    </source>
</evidence>
<evidence type="ECO:0000313" key="1">
    <source>
        <dbReference type="EMBL" id="KAK4797617.1"/>
    </source>
</evidence>
<comment type="caution">
    <text evidence="1">The sequence shown here is derived from an EMBL/GenBank/DDBJ whole genome shotgun (WGS) entry which is preliminary data.</text>
</comment>
<proteinExistence type="predicted"/>
<name>A0AAN7MF94_TRANT</name>
<dbReference type="Proteomes" id="UP001346149">
    <property type="component" value="Unassembled WGS sequence"/>
</dbReference>
<gene>
    <name evidence="1" type="ORF">SAY86_029943</name>
</gene>
<reference evidence="1 2" key="1">
    <citation type="journal article" date="2023" name="Hortic Res">
        <title>Pangenome of water caltrop reveals structural variations and asymmetric subgenome divergence after allopolyploidization.</title>
        <authorList>
            <person name="Zhang X."/>
            <person name="Chen Y."/>
            <person name="Wang L."/>
            <person name="Yuan Y."/>
            <person name="Fang M."/>
            <person name="Shi L."/>
            <person name="Lu R."/>
            <person name="Comes H.P."/>
            <person name="Ma Y."/>
            <person name="Chen Y."/>
            <person name="Huang G."/>
            <person name="Zhou Y."/>
            <person name="Zheng Z."/>
            <person name="Qiu Y."/>
        </authorList>
    </citation>
    <scope>NUCLEOTIDE SEQUENCE [LARGE SCALE GENOMIC DNA]</scope>
    <source>
        <strain evidence="1">F231</strain>
    </source>
</reference>
<dbReference type="AlphaFoldDB" id="A0AAN7MF94"/>
<protein>
    <submittedName>
        <fullName evidence="1">Uncharacterized protein</fullName>
    </submittedName>
</protein>
<dbReference type="EMBL" id="JAXQNO010000005">
    <property type="protein sequence ID" value="KAK4797617.1"/>
    <property type="molecule type" value="Genomic_DNA"/>
</dbReference>
<keyword evidence="2" id="KW-1185">Reference proteome</keyword>
<organism evidence="1 2">
    <name type="scientific">Trapa natans</name>
    <name type="common">Water chestnut</name>
    <dbReference type="NCBI Taxonomy" id="22666"/>
    <lineage>
        <taxon>Eukaryota</taxon>
        <taxon>Viridiplantae</taxon>
        <taxon>Streptophyta</taxon>
        <taxon>Embryophyta</taxon>
        <taxon>Tracheophyta</taxon>
        <taxon>Spermatophyta</taxon>
        <taxon>Magnoliopsida</taxon>
        <taxon>eudicotyledons</taxon>
        <taxon>Gunneridae</taxon>
        <taxon>Pentapetalae</taxon>
        <taxon>rosids</taxon>
        <taxon>malvids</taxon>
        <taxon>Myrtales</taxon>
        <taxon>Lythraceae</taxon>
        <taxon>Trapa</taxon>
    </lineage>
</organism>
<accession>A0AAN7MF94</accession>